<keyword evidence="5" id="KW-0456">Lyase</keyword>
<keyword evidence="2 3" id="KW-0067">ATP-binding</keyword>
<evidence type="ECO:0000313" key="6">
    <source>
        <dbReference type="Proteomes" id="UP000011728"/>
    </source>
</evidence>
<dbReference type="NCBIfam" id="TIGR00124">
    <property type="entry name" value="cit_ly_ligase"/>
    <property type="match status" value="1"/>
</dbReference>
<evidence type="ECO:0000313" key="5">
    <source>
        <dbReference type="EMBL" id="AGF58174.1"/>
    </source>
</evidence>
<dbReference type="NCBIfam" id="TIGR00125">
    <property type="entry name" value="cyt_tran_rel"/>
    <property type="match status" value="1"/>
</dbReference>
<feature type="domain" description="N-acetyltransferase" evidence="4">
    <location>
        <begin position="1"/>
        <end position="130"/>
    </location>
</feature>
<proteinExistence type="predicted"/>
<evidence type="ECO:0000256" key="3">
    <source>
        <dbReference type="PIRNR" id="PIRNR005751"/>
    </source>
</evidence>
<keyword evidence="6" id="KW-1185">Reference proteome</keyword>
<dbReference type="eggNOG" id="COG3053">
    <property type="taxonomic scope" value="Bacteria"/>
</dbReference>
<dbReference type="GO" id="GO:0016829">
    <property type="term" value="F:lyase activity"/>
    <property type="evidence" value="ECO:0007669"/>
    <property type="project" value="UniProtKB-KW"/>
</dbReference>
<dbReference type="OrthoDB" id="9779753at2"/>
<keyword evidence="1 3" id="KW-0547">Nucleotide-binding</keyword>
<dbReference type="SUPFAM" id="SSF52374">
    <property type="entry name" value="Nucleotidylyl transferase"/>
    <property type="match status" value="1"/>
</dbReference>
<gene>
    <name evidence="5" type="primary">citC2</name>
    <name evidence="5" type="ORF">Cspa_c44210</name>
</gene>
<dbReference type="RefSeq" id="WP_015394485.1">
    <property type="nucleotide sequence ID" value="NC_020291.1"/>
</dbReference>
<dbReference type="PANTHER" id="PTHR40599:SF1">
    <property type="entry name" value="[CITRATE [PRO-3S]-LYASE] LIGASE"/>
    <property type="match status" value="1"/>
</dbReference>
<dbReference type="GO" id="GO:0016747">
    <property type="term" value="F:acyltransferase activity, transferring groups other than amino-acyl groups"/>
    <property type="evidence" value="ECO:0007669"/>
    <property type="project" value="InterPro"/>
</dbReference>
<comment type="function">
    <text evidence="3">Acetylation of prosthetic group (2-(5''-phosphoribosyl)-3'-dephosphocoenzyme-A) of the gamma subunit of citrate lyase.</text>
</comment>
<dbReference type="InterPro" id="IPR013166">
    <property type="entry name" value="Citrate_lyase_ligase_C"/>
</dbReference>
<dbReference type="AlphaFoldDB" id="M1MJT5"/>
<organism evidence="5 6">
    <name type="scientific">Clostridium saccharoperbutylacetonicum N1-4(HMT)</name>
    <dbReference type="NCBI Taxonomy" id="931276"/>
    <lineage>
        <taxon>Bacteria</taxon>
        <taxon>Bacillati</taxon>
        <taxon>Bacillota</taxon>
        <taxon>Clostridia</taxon>
        <taxon>Eubacteriales</taxon>
        <taxon>Clostridiaceae</taxon>
        <taxon>Clostridium</taxon>
    </lineage>
</organism>
<evidence type="ECO:0000259" key="4">
    <source>
        <dbReference type="PROSITE" id="PS51186"/>
    </source>
</evidence>
<dbReference type="GO" id="GO:0005524">
    <property type="term" value="F:ATP binding"/>
    <property type="evidence" value="ECO:0007669"/>
    <property type="project" value="UniProtKB-UniRule"/>
</dbReference>
<dbReference type="Gene3D" id="3.40.630.30">
    <property type="match status" value="1"/>
</dbReference>
<reference evidence="5 6" key="1">
    <citation type="submission" date="2013-02" db="EMBL/GenBank/DDBJ databases">
        <title>Genome sequence of Clostridium saccharoperbutylacetonicum N1-4(HMT).</title>
        <authorList>
            <person name="Poehlein A."/>
            <person name="Daniel R."/>
        </authorList>
    </citation>
    <scope>NUCLEOTIDE SEQUENCE [LARGE SCALE GENOMIC DNA]</scope>
    <source>
        <strain evidence="6">N1-4(HMT)</strain>
    </source>
</reference>
<accession>M1MJT5</accession>
<dbReference type="EC" id="6.2.1.22" evidence="3"/>
<dbReference type="EMBL" id="CP004121">
    <property type="protein sequence ID" value="AGF58174.1"/>
    <property type="molecule type" value="Genomic_DNA"/>
</dbReference>
<name>M1MJT5_9CLOT</name>
<dbReference type="KEGG" id="csr:Cspa_c44210"/>
<dbReference type="PROSITE" id="PS51186">
    <property type="entry name" value="GNAT"/>
    <property type="match status" value="1"/>
</dbReference>
<dbReference type="Gene3D" id="3.40.50.620">
    <property type="entry name" value="HUPs"/>
    <property type="match status" value="1"/>
</dbReference>
<dbReference type="InterPro" id="IPR016181">
    <property type="entry name" value="Acyl_CoA_acyltransferase"/>
</dbReference>
<dbReference type="STRING" id="36745.CLSAP_41930"/>
<dbReference type="Pfam" id="PF08218">
    <property type="entry name" value="Citrate_ly_lig"/>
    <property type="match status" value="1"/>
</dbReference>
<dbReference type="SUPFAM" id="SSF55729">
    <property type="entry name" value="Acyl-CoA N-acyltransferases (Nat)"/>
    <property type="match status" value="1"/>
</dbReference>
<dbReference type="PIRSF" id="PIRSF005751">
    <property type="entry name" value="Acet_citr_lig"/>
    <property type="match status" value="1"/>
</dbReference>
<dbReference type="InterPro" id="IPR014729">
    <property type="entry name" value="Rossmann-like_a/b/a_fold"/>
</dbReference>
<dbReference type="SMART" id="SM00764">
    <property type="entry name" value="Citrate_ly_lig"/>
    <property type="match status" value="1"/>
</dbReference>
<protein>
    <recommendedName>
        <fullName evidence="3">[Citrate [pro-3S]-lyase] ligase</fullName>
        <ecNumber evidence="3">6.2.1.22</ecNumber>
    </recommendedName>
</protein>
<dbReference type="GO" id="GO:0008771">
    <property type="term" value="F:[citrate (pro-3S)-lyase] ligase activity"/>
    <property type="evidence" value="ECO:0007669"/>
    <property type="project" value="UniProtKB-EC"/>
</dbReference>
<dbReference type="InterPro" id="IPR005216">
    <property type="entry name" value="Citrate_lyase_ligase"/>
</dbReference>
<dbReference type="InterPro" id="IPR000182">
    <property type="entry name" value="GNAT_dom"/>
</dbReference>
<dbReference type="PANTHER" id="PTHR40599">
    <property type="entry name" value="[CITRATE [PRO-3S]-LYASE] LIGASE"/>
    <property type="match status" value="1"/>
</dbReference>
<comment type="catalytic activity">
    <reaction evidence="3">
        <text>holo-[citrate lyase ACP] + acetate + ATP = acetyl-[citrate lyase ACP] + AMP + diphosphate</text>
        <dbReference type="Rhea" id="RHEA:23788"/>
        <dbReference type="Rhea" id="RHEA-COMP:10158"/>
        <dbReference type="Rhea" id="RHEA-COMP:13710"/>
        <dbReference type="ChEBI" id="CHEBI:30089"/>
        <dbReference type="ChEBI" id="CHEBI:30616"/>
        <dbReference type="ChEBI" id="CHEBI:33019"/>
        <dbReference type="ChEBI" id="CHEBI:82683"/>
        <dbReference type="ChEBI" id="CHEBI:137976"/>
        <dbReference type="ChEBI" id="CHEBI:456215"/>
        <dbReference type="EC" id="6.2.1.22"/>
    </reaction>
</comment>
<keyword evidence="3 5" id="KW-0436">Ligase</keyword>
<dbReference type="Proteomes" id="UP000011728">
    <property type="component" value="Chromosome"/>
</dbReference>
<evidence type="ECO:0000256" key="2">
    <source>
        <dbReference type="ARBA" id="ARBA00022840"/>
    </source>
</evidence>
<sequence length="341" mass="38778">MECLNLEEIIIEDMGSKEIDEVKDFLEDQDLKFDESIQYTVALYDDDKVIGTGSFDGKILKCIAVDSCYKGMGISNKIVSTLVSEQYRRGNMHLFVYTKPKNQEIFKNLGFYKIAEVPNKVVLLENNPFGISDFVDGIKSKKVDGNIISSVVMNCNPFTLGHKALIEKASRESDVVHVFVVSEDRSIFPAEVRYRLVQEGTSHLNNVVLHKCGDYIISNATFPSYFIKKPDEVVKSHTLLDIEIFAKYIVPALGINRRYVGEEPTCEVTRTYNETMKERMPYYNVEVIEVPRVAYGGYITSASKVRQLIMEEKFLGVKKMVPETTYKFLMSAEGKDIISKI</sequence>
<dbReference type="HOGENOM" id="CLU_063190_0_0_9"/>
<evidence type="ECO:0000256" key="1">
    <source>
        <dbReference type="ARBA" id="ARBA00022741"/>
    </source>
</evidence>
<dbReference type="InterPro" id="IPR004821">
    <property type="entry name" value="Cyt_trans-like"/>
</dbReference>
<dbReference type="PATRIC" id="fig|931276.5.peg.4453"/>